<evidence type="ECO:0000256" key="2">
    <source>
        <dbReference type="SAM" id="Phobius"/>
    </source>
</evidence>
<comment type="caution">
    <text evidence="4">The sequence shown here is derived from an EMBL/GenBank/DDBJ whole genome shotgun (WGS) entry which is preliminary data.</text>
</comment>
<sequence length="261" mass="27143">MTDPDDQFDERFEGWLDRHQVEPLGPAPGAYERIARSARRRRTVRVTAVAAAVAVALTGATGVAYRIATGPGPVLPPGASASPTRSAPSSHESPSPSLEPPVSAESPSTSATSTPVQSTRCRTGELQVTAQGSPGGGAAGSVYHWLVFRNVSARTCTLYGYPGVSWVTGPSGQQVNDPVQRMTDVTPVRVVLAPQGVAHAVVRQGQPGAFEPQCHAVQVAGFRVYPPDETAAVFVPWANQACSAKGIDVGTVSPIVAGLNE</sequence>
<proteinExistence type="predicted"/>
<dbReference type="InterPro" id="IPR025326">
    <property type="entry name" value="DUF4232"/>
</dbReference>
<protein>
    <recommendedName>
        <fullName evidence="3">DUF4232 domain-containing protein</fullName>
    </recommendedName>
</protein>
<evidence type="ECO:0000259" key="3">
    <source>
        <dbReference type="Pfam" id="PF14016"/>
    </source>
</evidence>
<evidence type="ECO:0000256" key="1">
    <source>
        <dbReference type="SAM" id="MobiDB-lite"/>
    </source>
</evidence>
<organism evidence="4 5">
    <name type="scientific">Dactylosporangium darangshiense</name>
    <dbReference type="NCBI Taxonomy" id="579108"/>
    <lineage>
        <taxon>Bacteria</taxon>
        <taxon>Bacillati</taxon>
        <taxon>Actinomycetota</taxon>
        <taxon>Actinomycetes</taxon>
        <taxon>Micromonosporales</taxon>
        <taxon>Micromonosporaceae</taxon>
        <taxon>Dactylosporangium</taxon>
    </lineage>
</organism>
<feature type="transmembrane region" description="Helical" evidence="2">
    <location>
        <begin position="46"/>
        <end position="68"/>
    </location>
</feature>
<keyword evidence="2" id="KW-0812">Transmembrane</keyword>
<dbReference type="RefSeq" id="WP_345137982.1">
    <property type="nucleotide sequence ID" value="NZ_BAABAT010000044.1"/>
</dbReference>
<dbReference type="Proteomes" id="UP001500620">
    <property type="component" value="Unassembled WGS sequence"/>
</dbReference>
<feature type="compositionally biased region" description="Low complexity" evidence="1">
    <location>
        <begin position="77"/>
        <end position="119"/>
    </location>
</feature>
<keyword evidence="2" id="KW-0472">Membrane</keyword>
<reference evidence="5" key="1">
    <citation type="journal article" date="2019" name="Int. J. Syst. Evol. Microbiol.">
        <title>The Global Catalogue of Microorganisms (GCM) 10K type strain sequencing project: providing services to taxonomists for standard genome sequencing and annotation.</title>
        <authorList>
            <consortium name="The Broad Institute Genomics Platform"/>
            <consortium name="The Broad Institute Genome Sequencing Center for Infectious Disease"/>
            <person name="Wu L."/>
            <person name="Ma J."/>
        </authorList>
    </citation>
    <scope>NUCLEOTIDE SEQUENCE [LARGE SCALE GENOMIC DNA]</scope>
    <source>
        <strain evidence="5">JCM 17441</strain>
    </source>
</reference>
<keyword evidence="2" id="KW-1133">Transmembrane helix</keyword>
<gene>
    <name evidence="4" type="ORF">GCM10022255_092260</name>
</gene>
<keyword evidence="5" id="KW-1185">Reference proteome</keyword>
<feature type="domain" description="DUF4232" evidence="3">
    <location>
        <begin position="121"/>
        <end position="252"/>
    </location>
</feature>
<dbReference type="Pfam" id="PF14016">
    <property type="entry name" value="DUF4232"/>
    <property type="match status" value="1"/>
</dbReference>
<feature type="region of interest" description="Disordered" evidence="1">
    <location>
        <begin position="1"/>
        <end position="28"/>
    </location>
</feature>
<evidence type="ECO:0000313" key="4">
    <source>
        <dbReference type="EMBL" id="GAA4261077.1"/>
    </source>
</evidence>
<evidence type="ECO:0000313" key="5">
    <source>
        <dbReference type="Proteomes" id="UP001500620"/>
    </source>
</evidence>
<feature type="compositionally biased region" description="Basic and acidic residues" evidence="1">
    <location>
        <begin position="9"/>
        <end position="21"/>
    </location>
</feature>
<dbReference type="EMBL" id="BAABAT010000044">
    <property type="protein sequence ID" value="GAA4261077.1"/>
    <property type="molecule type" value="Genomic_DNA"/>
</dbReference>
<feature type="region of interest" description="Disordered" evidence="1">
    <location>
        <begin position="72"/>
        <end position="121"/>
    </location>
</feature>
<accession>A0ABP8DPI8</accession>
<name>A0ABP8DPI8_9ACTN</name>